<evidence type="ECO:0000259" key="3">
    <source>
        <dbReference type="Pfam" id="PF25799"/>
    </source>
</evidence>
<feature type="transmembrane region" description="Helical" evidence="1">
    <location>
        <begin position="20"/>
        <end position="53"/>
    </location>
</feature>
<feature type="domain" description="Double-stranded DNA deaminase toxin A prePAAR motif" evidence="3">
    <location>
        <begin position="1"/>
        <end position="53"/>
    </location>
</feature>
<dbReference type="Gene3D" id="2.60.200.60">
    <property type="match status" value="1"/>
</dbReference>
<proteinExistence type="predicted"/>
<gene>
    <name evidence="4" type="ORF">LTSESEN_0518</name>
</gene>
<evidence type="ECO:0000259" key="2">
    <source>
        <dbReference type="Pfam" id="PF20148"/>
    </source>
</evidence>
<dbReference type="Pfam" id="PF25799">
    <property type="entry name" value="prePAAR_I"/>
    <property type="match status" value="1"/>
</dbReference>
<dbReference type="PANTHER" id="PTHR32305">
    <property type="match status" value="1"/>
</dbReference>
<feature type="domain" description="DUF6531" evidence="2">
    <location>
        <begin position="224"/>
        <end position="296"/>
    </location>
</feature>
<feature type="non-terminal residue" evidence="4">
    <location>
        <position position="459"/>
    </location>
</feature>
<dbReference type="InterPro" id="IPR008727">
    <property type="entry name" value="PAAR_motif"/>
</dbReference>
<dbReference type="InterPro" id="IPR057925">
    <property type="entry name" value="prePAAR_DddA"/>
</dbReference>
<keyword evidence="1" id="KW-0812">Transmembrane</keyword>
<dbReference type="Proteomes" id="UP000005065">
    <property type="component" value="Unassembled WGS sequence"/>
</dbReference>
<dbReference type="Pfam" id="PF20148">
    <property type="entry name" value="DUF6531"/>
    <property type="match status" value="1"/>
</dbReference>
<protein>
    <submittedName>
        <fullName evidence="4">Rhs-family protein</fullName>
    </submittedName>
</protein>
<dbReference type="Pfam" id="PF05593">
    <property type="entry name" value="RHS_repeat"/>
    <property type="match status" value="1"/>
</dbReference>
<keyword evidence="1" id="KW-1133">Transmembrane helix</keyword>
<dbReference type="PANTHER" id="PTHR32305:SF15">
    <property type="entry name" value="PROTEIN RHSA-RELATED"/>
    <property type="match status" value="1"/>
</dbReference>
<dbReference type="InterPro" id="IPR050708">
    <property type="entry name" value="T6SS_VgrG/RHS"/>
</dbReference>
<keyword evidence="1" id="KW-0472">Membrane</keyword>
<evidence type="ECO:0000256" key="1">
    <source>
        <dbReference type="SAM" id="Phobius"/>
    </source>
</evidence>
<dbReference type="AlphaFoldDB" id="G5QV62"/>
<name>G5QV62_SALSE</name>
<comment type="caution">
    <text evidence="4">The sequence shown here is derived from an EMBL/GenBank/DDBJ whole genome shotgun (WGS) entry which is preliminary data.</text>
</comment>
<dbReference type="EMBL" id="AFCU01000175">
    <property type="protein sequence ID" value="EHC94207.1"/>
    <property type="molecule type" value="Genomic_DNA"/>
</dbReference>
<dbReference type="InterPro" id="IPR031325">
    <property type="entry name" value="RHS_repeat"/>
</dbReference>
<dbReference type="Pfam" id="PF05488">
    <property type="entry name" value="PAAR_motif"/>
    <property type="match status" value="1"/>
</dbReference>
<reference evidence="4 5" key="1">
    <citation type="journal article" date="2011" name="BMC Genomics">
        <title>Genome sequencing reveals diversification of virulence factor content and possible host adaptation in distinct subpopulations of Salmonella enterica.</title>
        <authorList>
            <person name="den Bakker H.C."/>
            <person name="Moreno Switt A.I."/>
            <person name="Govoni G."/>
            <person name="Cummings C.A."/>
            <person name="Ranieri M.L."/>
            <person name="Degoricija L."/>
            <person name="Hoelzer K."/>
            <person name="Rodriguez-Rivera L.D."/>
            <person name="Brown S."/>
            <person name="Bolchacova E."/>
            <person name="Furtado M.R."/>
            <person name="Wiedmann M."/>
        </authorList>
    </citation>
    <scope>NUCLEOTIDE SEQUENCE [LARGE SCALE GENOMIC DNA]</scope>
    <source>
        <strain evidence="4 5">A4-543</strain>
    </source>
</reference>
<evidence type="ECO:0000313" key="4">
    <source>
        <dbReference type="EMBL" id="EHC94207.1"/>
    </source>
</evidence>
<organism evidence="4 5">
    <name type="scientific">Salmonella enterica subsp. enterica serovar Senftenberg str. A4-543</name>
    <dbReference type="NCBI Taxonomy" id="913082"/>
    <lineage>
        <taxon>Bacteria</taxon>
        <taxon>Pseudomonadati</taxon>
        <taxon>Pseudomonadota</taxon>
        <taxon>Gammaproteobacteria</taxon>
        <taxon>Enterobacterales</taxon>
        <taxon>Enterobacteriaceae</taxon>
        <taxon>Salmonella</taxon>
    </lineage>
</organism>
<evidence type="ECO:0000313" key="5">
    <source>
        <dbReference type="Proteomes" id="UP000005065"/>
    </source>
</evidence>
<dbReference type="InterPro" id="IPR045351">
    <property type="entry name" value="DUF6531"/>
</dbReference>
<accession>G5QV62</accession>
<sequence length="459" mass="50103">MYEAARVDDPIYHTSALAGFLIGAIIGIAIIALAAFAFFSCGFLAGLILGFMADQIASGVLQLGEAIGRSIHHTAGKILTGSENVSTNSRPAARAVLSTVKCDNHIAEKRIAQGSENIYINSQPAARKDDHTECDAVIEDGSPNVFLGGGTQTVLEISSEIPDWLRKVVDVLFVVASLLGGLAGAWRQSAKLGTKFGTKCAAKFIGGELVGMAVGEAISGLFSNPVDVTTGQKILLPETDFTLPGRLPVTCSRFYASHLETVGLLGRGWRLNWETSLREDDEHITLTGVQGRELRYPKTMLTPGHQIFDPEEQLYLSRLHDGRYVLHYTDRSYYVFGDFDSDGMAYLLFMETPHRQRIVFGHEGGRLVRIASSSGHHLLLHRTQTPAGERLSRIELVQGGTRGNLVEYRYDDNGQLTGVVNRAGTQVRQFAYENGLMTAHSNAAGFTCRYRWQELDGAP</sequence>
<dbReference type="CDD" id="cd14742">
    <property type="entry name" value="PAAR_RHS"/>
    <property type="match status" value="1"/>
</dbReference>